<proteinExistence type="predicted"/>
<name>A0A336M2F7_CULSO</name>
<dbReference type="GO" id="GO:0007015">
    <property type="term" value="P:actin filament organization"/>
    <property type="evidence" value="ECO:0007669"/>
    <property type="project" value="TreeGrafter"/>
</dbReference>
<dbReference type="InterPro" id="IPR030224">
    <property type="entry name" value="Sla2_fam"/>
</dbReference>
<dbReference type="GO" id="GO:0051015">
    <property type="term" value="F:actin filament binding"/>
    <property type="evidence" value="ECO:0007669"/>
    <property type="project" value="TreeGrafter"/>
</dbReference>
<feature type="domain" description="ENTH" evidence="1">
    <location>
        <begin position="1"/>
        <end position="126"/>
    </location>
</feature>
<dbReference type="GO" id="GO:0035615">
    <property type="term" value="F:clathrin adaptor activity"/>
    <property type="evidence" value="ECO:0007669"/>
    <property type="project" value="TreeGrafter"/>
</dbReference>
<dbReference type="InterPro" id="IPR011417">
    <property type="entry name" value="ANTH_dom"/>
</dbReference>
<dbReference type="GO" id="GO:0032051">
    <property type="term" value="F:clathrin light chain binding"/>
    <property type="evidence" value="ECO:0007669"/>
    <property type="project" value="TreeGrafter"/>
</dbReference>
<dbReference type="Pfam" id="PF07651">
    <property type="entry name" value="ANTH"/>
    <property type="match status" value="1"/>
</dbReference>
<dbReference type="GO" id="GO:0030136">
    <property type="term" value="C:clathrin-coated vesicle"/>
    <property type="evidence" value="ECO:0007669"/>
    <property type="project" value="TreeGrafter"/>
</dbReference>
<dbReference type="GO" id="GO:0030864">
    <property type="term" value="C:cortical actin cytoskeleton"/>
    <property type="evidence" value="ECO:0007669"/>
    <property type="project" value="TreeGrafter"/>
</dbReference>
<organism evidence="2">
    <name type="scientific">Culicoides sonorensis</name>
    <name type="common">Biting midge</name>
    <dbReference type="NCBI Taxonomy" id="179676"/>
    <lineage>
        <taxon>Eukaryota</taxon>
        <taxon>Metazoa</taxon>
        <taxon>Ecdysozoa</taxon>
        <taxon>Arthropoda</taxon>
        <taxon>Hexapoda</taxon>
        <taxon>Insecta</taxon>
        <taxon>Pterygota</taxon>
        <taxon>Neoptera</taxon>
        <taxon>Endopterygota</taxon>
        <taxon>Diptera</taxon>
        <taxon>Nematocera</taxon>
        <taxon>Chironomoidea</taxon>
        <taxon>Ceratopogonidae</taxon>
        <taxon>Ceratopogoninae</taxon>
        <taxon>Culicoides</taxon>
        <taxon>Monoculicoides</taxon>
    </lineage>
</organism>
<dbReference type="InterPro" id="IPR013809">
    <property type="entry name" value="ENTH"/>
</dbReference>
<dbReference type="OMA" id="VHKIMRD"/>
<dbReference type="GO" id="GO:0080025">
    <property type="term" value="F:phosphatidylinositol-3,5-bisphosphate binding"/>
    <property type="evidence" value="ECO:0007669"/>
    <property type="project" value="TreeGrafter"/>
</dbReference>
<reference evidence="2" key="1">
    <citation type="submission" date="2018-07" db="EMBL/GenBank/DDBJ databases">
        <authorList>
            <person name="Quirk P.G."/>
            <person name="Krulwich T.A."/>
        </authorList>
    </citation>
    <scope>NUCLEOTIDE SEQUENCE</scope>
</reference>
<sequence>MDRGVKIDLSTSIKKALTIKEKPIKPKHIRGTILGTYHTQSFWAIVIRCPLKENRIIAWKFMYLLHKVLREGNQHVSLQAMSHRHMIQELGKLWGHLNDGYEVLIKQYSKLLCTKIEFHAKHPAIESHISIEYITFQVDENKSSDFFFGIVTDMFDYLNEIIALSALVYETMTKFNVNPMSSAGQCRIEPLTIQIEESYLLYNHSLHFMHVLHSKVSYELLAGHRSRFNVIFNELKSIYNKARGFEYLENLITIPMLFGEPPTFVNKDYANIEHVEMTPRQSSVMTFEYMLKLARLEEEEERSRSRPIPSAPVLYED</sequence>
<dbReference type="SMART" id="SM00273">
    <property type="entry name" value="ENTH"/>
    <property type="match status" value="1"/>
</dbReference>
<dbReference type="EMBL" id="UFQT01000447">
    <property type="protein sequence ID" value="SSX24425.1"/>
    <property type="molecule type" value="Genomic_DNA"/>
</dbReference>
<dbReference type="GO" id="GO:0043325">
    <property type="term" value="F:phosphatidylinositol-3,4-bisphosphate binding"/>
    <property type="evidence" value="ECO:0007669"/>
    <property type="project" value="TreeGrafter"/>
</dbReference>
<dbReference type="PROSITE" id="PS50942">
    <property type="entry name" value="ENTH"/>
    <property type="match status" value="1"/>
</dbReference>
<accession>A0A336M2F7</accession>
<dbReference type="GO" id="GO:0048268">
    <property type="term" value="P:clathrin coat assembly"/>
    <property type="evidence" value="ECO:0007669"/>
    <property type="project" value="TreeGrafter"/>
</dbReference>
<evidence type="ECO:0000259" key="1">
    <source>
        <dbReference type="PROSITE" id="PS50942"/>
    </source>
</evidence>
<dbReference type="InterPro" id="IPR008942">
    <property type="entry name" value="ENTH_VHS"/>
</dbReference>
<dbReference type="PANTHER" id="PTHR10407">
    <property type="entry name" value="HUNTINGTIN INTERACTING PROTEIN 1"/>
    <property type="match status" value="1"/>
</dbReference>
<dbReference type="VEuPathDB" id="VectorBase:CSON010792"/>
<dbReference type="GO" id="GO:0006897">
    <property type="term" value="P:endocytosis"/>
    <property type="evidence" value="ECO:0007669"/>
    <property type="project" value="InterPro"/>
</dbReference>
<evidence type="ECO:0000313" key="2">
    <source>
        <dbReference type="EMBL" id="SSX24425.1"/>
    </source>
</evidence>
<dbReference type="PANTHER" id="PTHR10407:SF15">
    <property type="entry name" value="HUNTINGTIN INTERACTING PROTEIN 1"/>
    <property type="match status" value="1"/>
</dbReference>
<gene>
    <name evidence="2" type="primary">CSON010792</name>
</gene>
<dbReference type="SUPFAM" id="SSF48464">
    <property type="entry name" value="ENTH/VHS domain"/>
    <property type="match status" value="1"/>
</dbReference>
<dbReference type="Gene3D" id="1.25.40.90">
    <property type="match status" value="1"/>
</dbReference>
<protein>
    <submittedName>
        <fullName evidence="2">CSON010792 protein</fullName>
    </submittedName>
</protein>
<dbReference type="AlphaFoldDB" id="A0A336M2F7"/>